<keyword evidence="4" id="KW-0813">Transport</keyword>
<feature type="signal peptide" evidence="16">
    <location>
        <begin position="1"/>
        <end position="30"/>
    </location>
</feature>
<evidence type="ECO:0000256" key="15">
    <source>
        <dbReference type="SAM" id="Phobius"/>
    </source>
</evidence>
<evidence type="ECO:0000256" key="13">
    <source>
        <dbReference type="ARBA" id="ARBA00031116"/>
    </source>
</evidence>
<comment type="similarity">
    <text evidence="2">Belongs to the SARAF family.</text>
</comment>
<evidence type="ECO:0000313" key="17">
    <source>
        <dbReference type="EMBL" id="KAE8249914.1"/>
    </source>
</evidence>
<evidence type="ECO:0000256" key="1">
    <source>
        <dbReference type="ARBA" id="ARBA00004115"/>
    </source>
</evidence>
<reference evidence="17" key="2">
    <citation type="journal article" date="2019" name="IMA Fungus">
        <title>Genome sequencing and comparison of five Tilletia species to identify candidate genes for the detection of regulated species infecting wheat.</title>
        <authorList>
            <person name="Nguyen H.D.T."/>
            <person name="Sultana T."/>
            <person name="Kesanakurti P."/>
            <person name="Hambleton S."/>
        </authorList>
    </citation>
    <scope>NUCLEOTIDE SEQUENCE</scope>
    <source>
        <strain evidence="17">DAOMC 236416</strain>
    </source>
</reference>
<keyword evidence="6 15" id="KW-0812">Transmembrane</keyword>
<keyword evidence="10 15" id="KW-1133">Transmembrane helix</keyword>
<keyword evidence="7 16" id="KW-0732">Signal</keyword>
<comment type="subcellular location">
    <subcellularLocation>
        <location evidence="1">Endoplasmic reticulum membrane</location>
        <topology evidence="1">Single-pass type I membrane protein</topology>
    </subcellularLocation>
</comment>
<accession>A0A177TPK4</accession>
<proteinExistence type="inferred from homology"/>
<evidence type="ECO:0000256" key="3">
    <source>
        <dbReference type="ARBA" id="ARBA00016584"/>
    </source>
</evidence>
<name>A0A177TPK4_9BASI</name>
<feature type="region of interest" description="Disordered" evidence="14">
    <location>
        <begin position="180"/>
        <end position="236"/>
    </location>
</feature>
<dbReference type="Proteomes" id="UP000077521">
    <property type="component" value="Unassembled WGS sequence"/>
</dbReference>
<evidence type="ECO:0000256" key="16">
    <source>
        <dbReference type="SAM" id="SignalP"/>
    </source>
</evidence>
<feature type="chain" id="PRO_5043354790" description="Store-operated calcium entry-associated regulatory factor" evidence="16">
    <location>
        <begin position="31"/>
        <end position="333"/>
    </location>
</feature>
<sequence length="333" mass="35655">MFSKKHTRLPILVLLFLSLILLLTPSSTNAARSSQLKRIRLDSIRTLTFYADERTTARRTSPIPQLTCKGKACRSYQPDVVQCSSMGDWQWKCEAELPEALRLGKVEVSCEGWENADDPYVLSGSCGLTYNLIEDARFGTHQPQGKGMDWGAIIFWLFFLGILYVIVKGWYSSLRGTTTPNAPGSGRGGGWWPGGGGGGGGGGWGGRGWGSGNDSANPPPPYTKTEPGASASSSSGWRPGFWSGLAAGVIGDRIFAPQQRQQQQQHQYQQGGFFARPNFGGGGRNYFDDDDDRPFGGFRGGGGGMAGPSRTRSSGSGGGSTRRSTGFGGTSNR</sequence>
<feature type="compositionally biased region" description="Gly residues" evidence="14">
    <location>
        <begin position="297"/>
        <end position="306"/>
    </location>
</feature>
<keyword evidence="12 15" id="KW-0472">Membrane</keyword>
<feature type="compositionally biased region" description="Gly residues" evidence="14">
    <location>
        <begin position="315"/>
        <end position="333"/>
    </location>
</feature>
<keyword evidence="5" id="KW-0109">Calcium transport</keyword>
<evidence type="ECO:0000256" key="11">
    <source>
        <dbReference type="ARBA" id="ARBA00023065"/>
    </source>
</evidence>
<keyword evidence="8" id="KW-0256">Endoplasmic reticulum</keyword>
<evidence type="ECO:0000256" key="2">
    <source>
        <dbReference type="ARBA" id="ARBA00006833"/>
    </source>
</evidence>
<reference evidence="17" key="1">
    <citation type="submission" date="2016-04" db="EMBL/GenBank/DDBJ databases">
        <authorList>
            <person name="Nguyen H.D."/>
            <person name="Samba Siva P."/>
            <person name="Cullis J."/>
            <person name="Levesque C.A."/>
            <person name="Hambleton S."/>
        </authorList>
    </citation>
    <scope>NUCLEOTIDE SEQUENCE</scope>
    <source>
        <strain evidence="17">DAOMC 236416</strain>
    </source>
</reference>
<protein>
    <recommendedName>
        <fullName evidence="3">Store-operated calcium entry-associated regulatory factor</fullName>
    </recommendedName>
    <alternativeName>
        <fullName evidence="13">Transmembrane protein 66</fullName>
    </alternativeName>
</protein>
<evidence type="ECO:0000256" key="14">
    <source>
        <dbReference type="SAM" id="MobiDB-lite"/>
    </source>
</evidence>
<organism evidence="17 18">
    <name type="scientific">Tilletia indica</name>
    <dbReference type="NCBI Taxonomy" id="43049"/>
    <lineage>
        <taxon>Eukaryota</taxon>
        <taxon>Fungi</taxon>
        <taxon>Dikarya</taxon>
        <taxon>Basidiomycota</taxon>
        <taxon>Ustilaginomycotina</taxon>
        <taxon>Exobasidiomycetes</taxon>
        <taxon>Tilletiales</taxon>
        <taxon>Tilletiaceae</taxon>
        <taxon>Tilletia</taxon>
    </lineage>
</organism>
<feature type="compositionally biased region" description="Gly residues" evidence="14">
    <location>
        <begin position="185"/>
        <end position="211"/>
    </location>
</feature>
<dbReference type="EMBL" id="LWDF02000361">
    <property type="protein sequence ID" value="KAE8249914.1"/>
    <property type="molecule type" value="Genomic_DNA"/>
</dbReference>
<dbReference type="PANTHER" id="PTHR15929:SF0">
    <property type="entry name" value="STORE-OPERATED CALCIUM ENTRY-ASSOCIATED REGULATORY FACTOR"/>
    <property type="match status" value="1"/>
</dbReference>
<dbReference type="InterPro" id="IPR009567">
    <property type="entry name" value="SARAF"/>
</dbReference>
<dbReference type="PANTHER" id="PTHR15929">
    <property type="entry name" value="STORE-OPERATED CALCIUM ENTRY-ASSOCIATED REGULATORY FACTOR"/>
    <property type="match status" value="1"/>
</dbReference>
<evidence type="ECO:0000256" key="10">
    <source>
        <dbReference type="ARBA" id="ARBA00022989"/>
    </source>
</evidence>
<dbReference type="GO" id="GO:0006816">
    <property type="term" value="P:calcium ion transport"/>
    <property type="evidence" value="ECO:0007669"/>
    <property type="project" value="UniProtKB-KW"/>
</dbReference>
<dbReference type="GO" id="GO:0005789">
    <property type="term" value="C:endoplasmic reticulum membrane"/>
    <property type="evidence" value="ECO:0007669"/>
    <property type="project" value="UniProtKB-SubCell"/>
</dbReference>
<evidence type="ECO:0000256" key="4">
    <source>
        <dbReference type="ARBA" id="ARBA00022448"/>
    </source>
</evidence>
<dbReference type="GO" id="GO:2001256">
    <property type="term" value="P:regulation of store-operated calcium entry"/>
    <property type="evidence" value="ECO:0007669"/>
    <property type="project" value="InterPro"/>
</dbReference>
<keyword evidence="9" id="KW-0106">Calcium</keyword>
<feature type="transmembrane region" description="Helical" evidence="15">
    <location>
        <begin position="150"/>
        <end position="167"/>
    </location>
</feature>
<evidence type="ECO:0000256" key="7">
    <source>
        <dbReference type="ARBA" id="ARBA00022729"/>
    </source>
</evidence>
<evidence type="ECO:0000256" key="8">
    <source>
        <dbReference type="ARBA" id="ARBA00022824"/>
    </source>
</evidence>
<dbReference type="Pfam" id="PF06682">
    <property type="entry name" value="SARAF"/>
    <property type="match status" value="1"/>
</dbReference>
<keyword evidence="11" id="KW-0406">Ion transport</keyword>
<evidence type="ECO:0000256" key="12">
    <source>
        <dbReference type="ARBA" id="ARBA00023136"/>
    </source>
</evidence>
<feature type="compositionally biased region" description="Low complexity" evidence="14">
    <location>
        <begin position="258"/>
        <end position="270"/>
    </location>
</feature>
<comment type="caution">
    <text evidence="17">The sequence shown here is derived from an EMBL/GenBank/DDBJ whole genome shotgun (WGS) entry which is preliminary data.</text>
</comment>
<evidence type="ECO:0000256" key="5">
    <source>
        <dbReference type="ARBA" id="ARBA00022568"/>
    </source>
</evidence>
<evidence type="ECO:0000256" key="9">
    <source>
        <dbReference type="ARBA" id="ARBA00022837"/>
    </source>
</evidence>
<feature type="region of interest" description="Disordered" evidence="14">
    <location>
        <begin position="257"/>
        <end position="333"/>
    </location>
</feature>
<keyword evidence="18" id="KW-1185">Reference proteome</keyword>
<evidence type="ECO:0000313" key="18">
    <source>
        <dbReference type="Proteomes" id="UP000077521"/>
    </source>
</evidence>
<dbReference type="AlphaFoldDB" id="A0A177TPK4"/>
<evidence type="ECO:0000256" key="6">
    <source>
        <dbReference type="ARBA" id="ARBA00022692"/>
    </source>
</evidence>
<gene>
    <name evidence="17" type="ORF">A4X13_0g5017</name>
</gene>